<dbReference type="EMBL" id="JACEIB010000001">
    <property type="protein sequence ID" value="MBA2933079.1"/>
    <property type="molecule type" value="Genomic_DNA"/>
</dbReference>
<dbReference type="Proteomes" id="UP000570166">
    <property type="component" value="Unassembled WGS sequence"/>
</dbReference>
<proteinExistence type="predicted"/>
<accession>A0A838L3U8</accession>
<name>A0A838L3U8_9SPHN</name>
<reference evidence="1 2" key="1">
    <citation type="submission" date="2020-07" db="EMBL/GenBank/DDBJ databases">
        <authorList>
            <person name="Sun Q."/>
        </authorList>
    </citation>
    <scope>NUCLEOTIDE SEQUENCE [LARGE SCALE GENOMIC DNA]</scope>
    <source>
        <strain evidence="1 2">CGMCC 1.13654</strain>
    </source>
</reference>
<dbReference type="RefSeq" id="WP_160365138.1">
    <property type="nucleotide sequence ID" value="NZ_JACEIB010000001.1"/>
</dbReference>
<protein>
    <submittedName>
        <fullName evidence="1">Uncharacterized protein</fullName>
    </submittedName>
</protein>
<evidence type="ECO:0000313" key="2">
    <source>
        <dbReference type="Proteomes" id="UP000570166"/>
    </source>
</evidence>
<keyword evidence="2" id="KW-1185">Reference proteome</keyword>
<evidence type="ECO:0000313" key="1">
    <source>
        <dbReference type="EMBL" id="MBA2933079.1"/>
    </source>
</evidence>
<organism evidence="1 2">
    <name type="scientific">Sphingomonas chungangi</name>
    <dbReference type="NCBI Taxonomy" id="2683589"/>
    <lineage>
        <taxon>Bacteria</taxon>
        <taxon>Pseudomonadati</taxon>
        <taxon>Pseudomonadota</taxon>
        <taxon>Alphaproteobacteria</taxon>
        <taxon>Sphingomonadales</taxon>
        <taxon>Sphingomonadaceae</taxon>
        <taxon>Sphingomonas</taxon>
    </lineage>
</organism>
<gene>
    <name evidence="1" type="ORF">HZF05_03105</name>
</gene>
<dbReference type="AlphaFoldDB" id="A0A838L3U8"/>
<comment type="caution">
    <text evidence="1">The sequence shown here is derived from an EMBL/GenBank/DDBJ whole genome shotgun (WGS) entry which is preliminary data.</text>
</comment>
<sequence>MMNETEEMKQARRELQLLSASDPAALRNMLRYAAALKMMVTGRLERGRRGGEPHIAAGFQLTAGEQQMMMALTLRTGEEQLYLTFDIDDAAGVPTGLGFIRKEGEAVACYNCGLWAPTNDGRALIVPHDESFEGYLAFQPEGPLLHVRSPLPGDRQAGFRRASIRLPRIANSKAVQDIRANGHMHVFRSEDAGLISARTSTFGA</sequence>